<evidence type="ECO:0000313" key="2">
    <source>
        <dbReference type="Proteomes" id="UP001596223"/>
    </source>
</evidence>
<proteinExistence type="predicted"/>
<organism evidence="1 2">
    <name type="scientific">Nocardia lasii</name>
    <dbReference type="NCBI Taxonomy" id="1616107"/>
    <lineage>
        <taxon>Bacteria</taxon>
        <taxon>Bacillati</taxon>
        <taxon>Actinomycetota</taxon>
        <taxon>Actinomycetes</taxon>
        <taxon>Mycobacteriales</taxon>
        <taxon>Nocardiaceae</taxon>
        <taxon>Nocardia</taxon>
    </lineage>
</organism>
<dbReference type="Proteomes" id="UP001596223">
    <property type="component" value="Unassembled WGS sequence"/>
</dbReference>
<gene>
    <name evidence="1" type="ORF">ACFP3H_25650</name>
</gene>
<protein>
    <recommendedName>
        <fullName evidence="3">DUF2336 domain-containing protein</fullName>
    </recommendedName>
</protein>
<accession>A0ABW1K0D8</accession>
<evidence type="ECO:0000313" key="1">
    <source>
        <dbReference type="EMBL" id="MFC6014454.1"/>
    </source>
</evidence>
<dbReference type="EMBL" id="JBHSQN010000017">
    <property type="protein sequence ID" value="MFC6014454.1"/>
    <property type="molecule type" value="Genomic_DNA"/>
</dbReference>
<evidence type="ECO:0008006" key="3">
    <source>
        <dbReference type="Google" id="ProtNLM"/>
    </source>
</evidence>
<reference evidence="2" key="1">
    <citation type="journal article" date="2019" name="Int. J. Syst. Evol. Microbiol.">
        <title>The Global Catalogue of Microorganisms (GCM) 10K type strain sequencing project: providing services to taxonomists for standard genome sequencing and annotation.</title>
        <authorList>
            <consortium name="The Broad Institute Genomics Platform"/>
            <consortium name="The Broad Institute Genome Sequencing Center for Infectious Disease"/>
            <person name="Wu L."/>
            <person name="Ma J."/>
        </authorList>
    </citation>
    <scope>NUCLEOTIDE SEQUENCE [LARGE SCALE GENOMIC DNA]</scope>
    <source>
        <strain evidence="2">CCUG 36956</strain>
    </source>
</reference>
<comment type="caution">
    <text evidence="1">The sequence shown here is derived from an EMBL/GenBank/DDBJ whole genome shotgun (WGS) entry which is preliminary data.</text>
</comment>
<name>A0ABW1K0D8_9NOCA</name>
<sequence length="503" mass="53701">MTITHHTTAEIARLTAVLGLADTAELDFLAELPPAALREFRTQITDLIHHREARRMQRVAAAAKLVPAALAGRIAEAAIGSVLAAAVAGSVEPQRAVAIAAAVSPTFLADIAVTLDPRRAAQVIAEIPDAMAVEVARELLARGDYLTMGRLAGSVPERVLRVALPHAADIDLLHVGYHLEDTAAADRLLATITDRVPGLIHATDAERRWPEAIALLDLLGPVERSRLGDVVADQDAEVLDGLLATVVELDAWRTLLPVAARMQPPGLRRLAQRPIMSEPAVLTAIADLALTQDLWLDLLPLADHLSPAQLHTVAARVAAESDEALTALIEQTHAENYWNTLLPVALALAEPERLRLATLPVMHRRDTLSAAIATAAAHDLWASALPLVDVLPTHTHDVLAASVGDLTDEEFLAAVHAGPAAEATTTLVRIVLRQSPPARARSMALLEKSPDLAALVESFTTDDPAVWDNLADLRDEIPASVRILLSAQATRCDRPDIADRLAA</sequence>
<keyword evidence="2" id="KW-1185">Reference proteome</keyword>
<dbReference type="RefSeq" id="WP_378609794.1">
    <property type="nucleotide sequence ID" value="NZ_JBHSQN010000017.1"/>
</dbReference>